<dbReference type="InterPro" id="IPR042529">
    <property type="entry name" value="IF_2B-like_C"/>
</dbReference>
<protein>
    <submittedName>
        <fullName evidence="5">Translation initiation factor eIF-2B subunit</fullName>
    </submittedName>
</protein>
<dbReference type="Pfam" id="PF01008">
    <property type="entry name" value="IF-2B"/>
    <property type="match status" value="1"/>
</dbReference>
<dbReference type="PANTHER" id="PTHR43475">
    <property type="entry name" value="METHYLTHIORIBOSE-1-PHOSPHATE ISOMERASE"/>
    <property type="match status" value="1"/>
</dbReference>
<dbReference type="InterPro" id="IPR037171">
    <property type="entry name" value="NagB/RpiA_transferase-like"/>
</dbReference>
<name>A0AAD8YA75_9STRA</name>
<organism evidence="5 6">
    <name type="scientific">Skeletonema marinoi</name>
    <dbReference type="NCBI Taxonomy" id="267567"/>
    <lineage>
        <taxon>Eukaryota</taxon>
        <taxon>Sar</taxon>
        <taxon>Stramenopiles</taxon>
        <taxon>Ochrophyta</taxon>
        <taxon>Bacillariophyta</taxon>
        <taxon>Coscinodiscophyceae</taxon>
        <taxon>Thalassiosirophycidae</taxon>
        <taxon>Thalassiosirales</taxon>
        <taxon>Skeletonemataceae</taxon>
        <taxon>Skeletonema</taxon>
        <taxon>Skeletonema marinoi-dohrnii complex</taxon>
    </lineage>
</organism>
<dbReference type="GO" id="GO:0003743">
    <property type="term" value="F:translation initiation factor activity"/>
    <property type="evidence" value="ECO:0007669"/>
    <property type="project" value="UniProtKB-KW"/>
</dbReference>
<dbReference type="Gene3D" id="3.90.79.10">
    <property type="entry name" value="Nucleoside Triphosphate Pyrophosphohydrolase"/>
    <property type="match status" value="1"/>
</dbReference>
<reference evidence="5" key="1">
    <citation type="submission" date="2023-06" db="EMBL/GenBank/DDBJ databases">
        <title>Survivors Of The Sea: Transcriptome response of Skeletonema marinoi to long-term dormancy.</title>
        <authorList>
            <person name="Pinder M.I.M."/>
            <person name="Kourtchenko O."/>
            <person name="Robertson E.K."/>
            <person name="Larsson T."/>
            <person name="Maumus F."/>
            <person name="Osuna-Cruz C.M."/>
            <person name="Vancaester E."/>
            <person name="Stenow R."/>
            <person name="Vandepoele K."/>
            <person name="Ploug H."/>
            <person name="Bruchert V."/>
            <person name="Godhe A."/>
            <person name="Topel M."/>
        </authorList>
    </citation>
    <scope>NUCLEOTIDE SEQUENCE</scope>
    <source>
        <strain evidence="5">R05AC</strain>
    </source>
</reference>
<dbReference type="SUPFAM" id="SSF100950">
    <property type="entry name" value="NagB/RpiA/CoA transferase-like"/>
    <property type="match status" value="1"/>
</dbReference>
<comment type="similarity">
    <text evidence="1 2">Belongs to the eIF-2B alpha/beta/delta subunits family.</text>
</comment>
<dbReference type="InterPro" id="IPR000086">
    <property type="entry name" value="NUDIX_hydrolase_dom"/>
</dbReference>
<dbReference type="PANTHER" id="PTHR43475:SF3">
    <property type="entry name" value="TRANSLATION INITIATION FACTOR EIF-2B SUBUNIT FAMILY PROTEIN (AFU_ORTHOLOGUE AFUA_2G14290)"/>
    <property type="match status" value="1"/>
</dbReference>
<dbReference type="InterPro" id="IPR000649">
    <property type="entry name" value="IF-2B-related"/>
</dbReference>
<dbReference type="Pfam" id="PF00293">
    <property type="entry name" value="NUDIX"/>
    <property type="match status" value="1"/>
</dbReference>
<feature type="region of interest" description="Disordered" evidence="3">
    <location>
        <begin position="1"/>
        <end position="22"/>
    </location>
</feature>
<dbReference type="Proteomes" id="UP001224775">
    <property type="component" value="Unassembled WGS sequence"/>
</dbReference>
<gene>
    <name evidence="5" type="ORF">QTG54_007189</name>
</gene>
<dbReference type="InterPro" id="IPR015797">
    <property type="entry name" value="NUDIX_hydrolase-like_dom_sf"/>
</dbReference>
<keyword evidence="5" id="KW-0648">Protein biosynthesis</keyword>
<keyword evidence="6" id="KW-1185">Reference proteome</keyword>
<dbReference type="GO" id="GO:0019509">
    <property type="term" value="P:L-methionine salvage from methylthioadenosine"/>
    <property type="evidence" value="ECO:0007669"/>
    <property type="project" value="TreeGrafter"/>
</dbReference>
<evidence type="ECO:0000313" key="6">
    <source>
        <dbReference type="Proteomes" id="UP001224775"/>
    </source>
</evidence>
<evidence type="ECO:0000256" key="1">
    <source>
        <dbReference type="ARBA" id="ARBA00007251"/>
    </source>
</evidence>
<accession>A0AAD8YA75</accession>
<dbReference type="Gene3D" id="3.40.50.10470">
    <property type="entry name" value="Translation initiation factor eif-2b, domain 2"/>
    <property type="match status" value="1"/>
</dbReference>
<evidence type="ECO:0000256" key="3">
    <source>
        <dbReference type="SAM" id="MobiDB-lite"/>
    </source>
</evidence>
<proteinExistence type="inferred from homology"/>
<evidence type="ECO:0000313" key="5">
    <source>
        <dbReference type="EMBL" id="KAK1741616.1"/>
    </source>
</evidence>
<evidence type="ECO:0000256" key="2">
    <source>
        <dbReference type="RuleBase" id="RU003814"/>
    </source>
</evidence>
<dbReference type="GO" id="GO:0046523">
    <property type="term" value="F:S-methyl-5-thioribose-1-phosphate isomerase activity"/>
    <property type="evidence" value="ECO:0007669"/>
    <property type="project" value="TreeGrafter"/>
</dbReference>
<comment type="caution">
    <text evidence="5">The sequence shown here is derived from an EMBL/GenBank/DDBJ whole genome shotgun (WGS) entry which is preliminary data.</text>
</comment>
<dbReference type="PROSITE" id="PS51462">
    <property type="entry name" value="NUDIX"/>
    <property type="match status" value="1"/>
</dbReference>
<sequence length="463" mass="51510">MESIQEHKMKRTQNSSFRKPSRSPSNFKFKIIMRTATLSNIKRVVSVFFLRQNNNDEAQVALFRRCSQMPTFGGHWAAISGSIETQDVSPLATADREVGEETNLGELLGDYDHLLNSGLHIDIAIDKSKGTFGGRMIRVYPFALTLPSEDIQLLSNIEMRGTEHDKMKFLTISDFLGMSDQCVPSLKRAFHHATYGRYLDLPQEIREWEEDRVNGAAYLARKAVDLAAAHTQSGELSEDELSIAQSISILRPSMVPIVNAMNEFDRQIKHEGYGQIEQVKDELLKSLTDEGNRCVELGYELVMNMYKSKAPSTEFVIGTFSRSSTLKSILQRIIESSDDVSAKVRVVCSQSTPGDEGILMATDITGASCLPDEEFQQQVIDGKMDAVIVGADCVLSEGNGVVNKVGSKALASACKQAGVPIISSADRWKLWSDIHCPPLEDIFELIPSELFNHVLVPKDEEER</sequence>
<evidence type="ECO:0000259" key="4">
    <source>
        <dbReference type="PROSITE" id="PS51462"/>
    </source>
</evidence>
<feature type="domain" description="Nudix hydrolase" evidence="4">
    <location>
        <begin position="40"/>
        <end position="203"/>
    </location>
</feature>
<feature type="compositionally biased region" description="Polar residues" evidence="3">
    <location>
        <begin position="12"/>
        <end position="22"/>
    </location>
</feature>
<dbReference type="SUPFAM" id="SSF55811">
    <property type="entry name" value="Nudix"/>
    <property type="match status" value="1"/>
</dbReference>
<dbReference type="AlphaFoldDB" id="A0AAD8YA75"/>
<dbReference type="EMBL" id="JATAAI010000012">
    <property type="protein sequence ID" value="KAK1741616.1"/>
    <property type="molecule type" value="Genomic_DNA"/>
</dbReference>
<keyword evidence="5" id="KW-0396">Initiation factor</keyword>